<gene>
    <name evidence="12" type="ORF">FQ775_03975</name>
</gene>
<evidence type="ECO:0000256" key="3">
    <source>
        <dbReference type="ARBA" id="ARBA00022475"/>
    </source>
</evidence>
<reference evidence="12" key="1">
    <citation type="submission" date="2020-04" db="EMBL/GenBank/DDBJ databases">
        <title>Nitratireductor sp. nov. isolated from mangrove soil.</title>
        <authorList>
            <person name="Ye Y."/>
        </authorList>
    </citation>
    <scope>NUCLEOTIDE SEQUENCE</scope>
    <source>
        <strain evidence="12">SY7</strain>
    </source>
</reference>
<dbReference type="CDD" id="cd06261">
    <property type="entry name" value="TM_PBP2"/>
    <property type="match status" value="1"/>
</dbReference>
<dbReference type="GO" id="GO:0015031">
    <property type="term" value="P:protein transport"/>
    <property type="evidence" value="ECO:0007669"/>
    <property type="project" value="UniProtKB-KW"/>
</dbReference>
<evidence type="ECO:0000256" key="4">
    <source>
        <dbReference type="ARBA" id="ARBA00022692"/>
    </source>
</evidence>
<dbReference type="PANTHER" id="PTHR43386:SF1">
    <property type="entry name" value="D,D-DIPEPTIDE TRANSPORT SYSTEM PERMEASE PROTEIN DDPC-RELATED"/>
    <property type="match status" value="1"/>
</dbReference>
<dbReference type="InterPro" id="IPR000515">
    <property type="entry name" value="MetI-like"/>
</dbReference>
<keyword evidence="8 9" id="KW-0472">Membrane</keyword>
<dbReference type="PROSITE" id="PS50928">
    <property type="entry name" value="ABC_TM1"/>
    <property type="match status" value="1"/>
</dbReference>
<dbReference type="GO" id="GO:0005886">
    <property type="term" value="C:plasma membrane"/>
    <property type="evidence" value="ECO:0007669"/>
    <property type="project" value="UniProtKB-SubCell"/>
</dbReference>
<dbReference type="GO" id="GO:0015833">
    <property type="term" value="P:peptide transport"/>
    <property type="evidence" value="ECO:0007669"/>
    <property type="project" value="UniProtKB-KW"/>
</dbReference>
<keyword evidence="2 9" id="KW-0813">Transport</keyword>
<dbReference type="SUPFAM" id="SSF161098">
    <property type="entry name" value="MetI-like"/>
    <property type="match status" value="1"/>
</dbReference>
<keyword evidence="13" id="KW-1185">Reference proteome</keyword>
<organism evidence="12 13">
    <name type="scientific">Nitratireductor mangrovi</name>
    <dbReference type="NCBI Taxonomy" id="2599600"/>
    <lineage>
        <taxon>Bacteria</taxon>
        <taxon>Pseudomonadati</taxon>
        <taxon>Pseudomonadota</taxon>
        <taxon>Alphaproteobacteria</taxon>
        <taxon>Hyphomicrobiales</taxon>
        <taxon>Phyllobacteriaceae</taxon>
        <taxon>Nitratireductor</taxon>
    </lineage>
</organism>
<feature type="transmembrane region" description="Helical" evidence="9">
    <location>
        <begin position="135"/>
        <end position="152"/>
    </location>
</feature>
<evidence type="ECO:0000256" key="1">
    <source>
        <dbReference type="ARBA" id="ARBA00004651"/>
    </source>
</evidence>
<evidence type="ECO:0000256" key="7">
    <source>
        <dbReference type="ARBA" id="ARBA00022989"/>
    </source>
</evidence>
<name>A0A5B8KVA9_9HYPH</name>
<sequence>MAILSNRRTDNPPQPLESIPRPLFSRCPPSVVLAFAAVTIVVAISALGPLLVRDPNAQDLLAVMRPPLARGNVGTYLLGTDQLGRDLLARLVTGMRTSLLITLFAVLIGGVFGTAIGLASGYLGGRVDNLLMRTVDIQLAVPGVLLVLTLAAVLRPGVGTTICVLSLIVWVVYARVARAQVLSLRETDLVLAARATGCSDMRILLYHVLPNIAGPIWVITTLEFAHVMIAEAALGYLGLGVPPPAPTLGAMIAEGQRYLQLGKWWLVVMPGFVVTLTIISINTVGNWLRDTLDPRSRSRVG</sequence>
<keyword evidence="5" id="KW-0571">Peptide transport</keyword>
<evidence type="ECO:0000256" key="9">
    <source>
        <dbReference type="RuleBase" id="RU363032"/>
    </source>
</evidence>
<dbReference type="InterPro" id="IPR050366">
    <property type="entry name" value="BP-dependent_transpt_permease"/>
</dbReference>
<dbReference type="OrthoDB" id="9766870at2"/>
<evidence type="ECO:0000256" key="2">
    <source>
        <dbReference type="ARBA" id="ARBA00022448"/>
    </source>
</evidence>
<proteinExistence type="inferred from homology"/>
<dbReference type="EMBL" id="CP042301">
    <property type="protein sequence ID" value="QDY99596.1"/>
    <property type="molecule type" value="Genomic_DNA"/>
</dbReference>
<keyword evidence="6" id="KW-0653">Protein transport</keyword>
<evidence type="ECO:0000313" key="12">
    <source>
        <dbReference type="EMBL" id="QDY99596.1"/>
    </source>
</evidence>
<feature type="transmembrane region" description="Helical" evidence="9">
    <location>
        <begin position="99"/>
        <end position="123"/>
    </location>
</feature>
<feature type="transmembrane region" description="Helical" evidence="9">
    <location>
        <begin position="264"/>
        <end position="288"/>
    </location>
</feature>
<dbReference type="Gene3D" id="1.10.3720.10">
    <property type="entry name" value="MetI-like"/>
    <property type="match status" value="1"/>
</dbReference>
<protein>
    <submittedName>
        <fullName evidence="12">ABC transporter permease</fullName>
    </submittedName>
</protein>
<dbReference type="GO" id="GO:0055085">
    <property type="term" value="P:transmembrane transport"/>
    <property type="evidence" value="ECO:0007669"/>
    <property type="project" value="InterPro"/>
</dbReference>
<keyword evidence="4 9" id="KW-0812">Transmembrane</keyword>
<feature type="domain" description="ABC transmembrane type-1" evidence="11">
    <location>
        <begin position="95"/>
        <end position="285"/>
    </location>
</feature>
<feature type="transmembrane region" description="Helical" evidence="9">
    <location>
        <begin position="158"/>
        <end position="176"/>
    </location>
</feature>
<keyword evidence="7 9" id="KW-1133">Transmembrane helix</keyword>
<keyword evidence="3" id="KW-1003">Cell membrane</keyword>
<dbReference type="KEGG" id="niy:FQ775_03975"/>
<dbReference type="Proteomes" id="UP000321389">
    <property type="component" value="Chromosome"/>
</dbReference>
<comment type="similarity">
    <text evidence="9">Belongs to the binding-protein-dependent transport system permease family.</text>
</comment>
<comment type="subcellular location">
    <subcellularLocation>
        <location evidence="1 9">Cell membrane</location>
        <topology evidence="1 9">Multi-pass membrane protein</topology>
    </subcellularLocation>
</comment>
<accession>A0A5B8KVA9</accession>
<evidence type="ECO:0000256" key="8">
    <source>
        <dbReference type="ARBA" id="ARBA00023136"/>
    </source>
</evidence>
<evidence type="ECO:0000259" key="11">
    <source>
        <dbReference type="PROSITE" id="PS50928"/>
    </source>
</evidence>
<evidence type="ECO:0000256" key="5">
    <source>
        <dbReference type="ARBA" id="ARBA00022856"/>
    </source>
</evidence>
<feature type="region of interest" description="Disordered" evidence="10">
    <location>
        <begin position="1"/>
        <end position="20"/>
    </location>
</feature>
<dbReference type="InterPro" id="IPR035906">
    <property type="entry name" value="MetI-like_sf"/>
</dbReference>
<dbReference type="PANTHER" id="PTHR43386">
    <property type="entry name" value="OLIGOPEPTIDE TRANSPORT SYSTEM PERMEASE PROTEIN APPC"/>
    <property type="match status" value="1"/>
</dbReference>
<dbReference type="RefSeq" id="WP_146298252.1">
    <property type="nucleotide sequence ID" value="NZ_CP042301.2"/>
</dbReference>
<dbReference type="Pfam" id="PF00528">
    <property type="entry name" value="BPD_transp_1"/>
    <property type="match status" value="1"/>
</dbReference>
<evidence type="ECO:0000313" key="13">
    <source>
        <dbReference type="Proteomes" id="UP000321389"/>
    </source>
</evidence>
<evidence type="ECO:0000256" key="6">
    <source>
        <dbReference type="ARBA" id="ARBA00022927"/>
    </source>
</evidence>
<feature type="transmembrane region" description="Helical" evidence="9">
    <location>
        <begin position="31"/>
        <end position="52"/>
    </location>
</feature>
<evidence type="ECO:0000256" key="10">
    <source>
        <dbReference type="SAM" id="MobiDB-lite"/>
    </source>
</evidence>
<dbReference type="AlphaFoldDB" id="A0A5B8KVA9"/>